<comment type="caution">
    <text evidence="1">The sequence shown here is derived from an EMBL/GenBank/DDBJ whole genome shotgun (WGS) entry which is preliminary data.</text>
</comment>
<reference evidence="2" key="1">
    <citation type="journal article" date="2019" name="Int. J. Syst. Evol. Microbiol.">
        <title>The Global Catalogue of Microorganisms (GCM) 10K type strain sequencing project: providing services to taxonomists for standard genome sequencing and annotation.</title>
        <authorList>
            <consortium name="The Broad Institute Genomics Platform"/>
            <consortium name="The Broad Institute Genome Sequencing Center for Infectious Disease"/>
            <person name="Wu L."/>
            <person name="Ma J."/>
        </authorList>
    </citation>
    <scope>NUCLEOTIDE SEQUENCE [LARGE SCALE GENOMIC DNA]</scope>
    <source>
        <strain evidence="2">KCTC 13193</strain>
    </source>
</reference>
<organism evidence="1 2">
    <name type="scientific">Virgibacillus sediminis</name>
    <dbReference type="NCBI Taxonomy" id="202260"/>
    <lineage>
        <taxon>Bacteria</taxon>
        <taxon>Bacillati</taxon>
        <taxon>Bacillota</taxon>
        <taxon>Bacilli</taxon>
        <taxon>Bacillales</taxon>
        <taxon>Bacillaceae</taxon>
        <taxon>Virgibacillus</taxon>
    </lineage>
</organism>
<dbReference type="RefSeq" id="WP_390307777.1">
    <property type="nucleotide sequence ID" value="NZ_JBHRRZ010000039.1"/>
</dbReference>
<dbReference type="Proteomes" id="UP001595387">
    <property type="component" value="Unassembled WGS sequence"/>
</dbReference>
<keyword evidence="2" id="KW-1185">Reference proteome</keyword>
<protein>
    <recommendedName>
        <fullName evidence="3">Spore coat protein</fullName>
    </recommendedName>
</protein>
<sequence>MESGKYGVHEVVDLQELLRFKVVCHAQSKARLQQVEHPELQTIVEQSMKQGNLSISRMKELMETATPELKQS</sequence>
<proteinExistence type="predicted"/>
<name>A0ABV7A9L9_9BACI</name>
<accession>A0ABV7A9L9</accession>
<evidence type="ECO:0008006" key="3">
    <source>
        <dbReference type="Google" id="ProtNLM"/>
    </source>
</evidence>
<evidence type="ECO:0000313" key="1">
    <source>
        <dbReference type="EMBL" id="MFC2949807.1"/>
    </source>
</evidence>
<gene>
    <name evidence="1" type="ORF">ACFODW_15905</name>
</gene>
<evidence type="ECO:0000313" key="2">
    <source>
        <dbReference type="Proteomes" id="UP001595387"/>
    </source>
</evidence>
<dbReference type="EMBL" id="JBHRRZ010000039">
    <property type="protein sequence ID" value="MFC2949807.1"/>
    <property type="molecule type" value="Genomic_DNA"/>
</dbReference>